<dbReference type="EMBL" id="ML977318">
    <property type="protein sequence ID" value="KAF2117959.1"/>
    <property type="molecule type" value="Genomic_DNA"/>
</dbReference>
<protein>
    <recommendedName>
        <fullName evidence="2">Clr5 domain-containing protein</fullName>
    </recommendedName>
</protein>
<dbReference type="Proteomes" id="UP000799770">
    <property type="component" value="Unassembled WGS sequence"/>
</dbReference>
<feature type="compositionally biased region" description="Polar residues" evidence="1">
    <location>
        <begin position="135"/>
        <end position="144"/>
    </location>
</feature>
<proteinExistence type="predicted"/>
<reference evidence="3" key="1">
    <citation type="journal article" date="2020" name="Stud. Mycol.">
        <title>101 Dothideomycetes genomes: a test case for predicting lifestyles and emergence of pathogens.</title>
        <authorList>
            <person name="Haridas S."/>
            <person name="Albert R."/>
            <person name="Binder M."/>
            <person name="Bloem J."/>
            <person name="Labutti K."/>
            <person name="Salamov A."/>
            <person name="Andreopoulos B."/>
            <person name="Baker S."/>
            <person name="Barry K."/>
            <person name="Bills G."/>
            <person name="Bluhm B."/>
            <person name="Cannon C."/>
            <person name="Castanera R."/>
            <person name="Culley D."/>
            <person name="Daum C."/>
            <person name="Ezra D."/>
            <person name="Gonzalez J."/>
            <person name="Henrissat B."/>
            <person name="Kuo A."/>
            <person name="Liang C."/>
            <person name="Lipzen A."/>
            <person name="Lutzoni F."/>
            <person name="Magnuson J."/>
            <person name="Mondo S."/>
            <person name="Nolan M."/>
            <person name="Ohm R."/>
            <person name="Pangilinan J."/>
            <person name="Park H.-J."/>
            <person name="Ramirez L."/>
            <person name="Alfaro M."/>
            <person name="Sun H."/>
            <person name="Tritt A."/>
            <person name="Yoshinaga Y."/>
            <person name="Zwiers L.-H."/>
            <person name="Turgeon B."/>
            <person name="Goodwin S."/>
            <person name="Spatafora J."/>
            <person name="Crous P."/>
            <person name="Grigoriev I."/>
        </authorList>
    </citation>
    <scope>NUCLEOTIDE SEQUENCE</scope>
    <source>
        <strain evidence="3">CBS 627.86</strain>
    </source>
</reference>
<organism evidence="3 4">
    <name type="scientific">Lophiotrema nucula</name>
    <dbReference type="NCBI Taxonomy" id="690887"/>
    <lineage>
        <taxon>Eukaryota</taxon>
        <taxon>Fungi</taxon>
        <taxon>Dikarya</taxon>
        <taxon>Ascomycota</taxon>
        <taxon>Pezizomycotina</taxon>
        <taxon>Dothideomycetes</taxon>
        <taxon>Pleosporomycetidae</taxon>
        <taxon>Pleosporales</taxon>
        <taxon>Lophiotremataceae</taxon>
        <taxon>Lophiotrema</taxon>
    </lineage>
</organism>
<gene>
    <name evidence="3" type="ORF">BDV96DRAFT_644294</name>
</gene>
<dbReference type="OrthoDB" id="3798543at2759"/>
<sequence length="302" mass="34551">MEQALVSRDSNNIVAASNNRPAFVSESLQWDRHLTVIKWLWSDLPLPKLMTVMEEDYGFRATEDQYKKKFNDWYDQGKLHRKNRRRGERSQRVKPQHLENGNILRDIVVESHHNLPTPSPTPENDENMALVGPVNKSSSPSNPGTPVPMQGQLVPQYVASEEHRRHEFRRLLGDLWDTYFEAEFGQASHVEVGEAVRNMIEFILDVAATDPSLSTVETLSGDLALLRRVAALIRHHYPNDEDLWGKLVAAVSPVPVRTLHLGRFGDEWRFFYDRHETPTWNSLLRRSGGVNAGMGHTTELCL</sequence>
<feature type="region of interest" description="Disordered" evidence="1">
    <location>
        <begin position="112"/>
        <end position="151"/>
    </location>
</feature>
<accession>A0A6A5ZEN2</accession>
<dbReference type="InterPro" id="IPR025676">
    <property type="entry name" value="Clr5_dom"/>
</dbReference>
<name>A0A6A5ZEN2_9PLEO</name>
<dbReference type="AlphaFoldDB" id="A0A6A5ZEN2"/>
<evidence type="ECO:0000313" key="3">
    <source>
        <dbReference type="EMBL" id="KAF2117959.1"/>
    </source>
</evidence>
<evidence type="ECO:0000259" key="2">
    <source>
        <dbReference type="Pfam" id="PF14420"/>
    </source>
</evidence>
<keyword evidence="4" id="KW-1185">Reference proteome</keyword>
<evidence type="ECO:0000313" key="4">
    <source>
        <dbReference type="Proteomes" id="UP000799770"/>
    </source>
</evidence>
<evidence type="ECO:0000256" key="1">
    <source>
        <dbReference type="SAM" id="MobiDB-lite"/>
    </source>
</evidence>
<feature type="domain" description="Clr5" evidence="2">
    <location>
        <begin position="29"/>
        <end position="73"/>
    </location>
</feature>
<dbReference type="Pfam" id="PF14420">
    <property type="entry name" value="Clr5"/>
    <property type="match status" value="1"/>
</dbReference>